<dbReference type="InterPro" id="IPR034746">
    <property type="entry name" value="POTRA"/>
</dbReference>
<keyword evidence="6" id="KW-0472">Membrane</keyword>
<evidence type="ECO:0000256" key="4">
    <source>
        <dbReference type="ARBA" id="ARBA00022729"/>
    </source>
</evidence>
<name>A0A0F9KTG1_9ZZZZ</name>
<evidence type="ECO:0000256" key="2">
    <source>
        <dbReference type="ARBA" id="ARBA00022452"/>
    </source>
</evidence>
<dbReference type="InterPro" id="IPR023707">
    <property type="entry name" value="OM_assembly_BamA"/>
</dbReference>
<gene>
    <name evidence="9" type="ORF">LCGC14_1293490</name>
</gene>
<comment type="caution">
    <text evidence="9">The sequence shown here is derived from an EMBL/GenBank/DDBJ whole genome shotgun (WGS) entry which is preliminary data.</text>
</comment>
<dbReference type="InterPro" id="IPR010827">
    <property type="entry name" value="BamA/TamA_POTRA"/>
</dbReference>
<keyword evidence="4" id="KW-0732">Signal</keyword>
<protein>
    <recommendedName>
        <fullName evidence="8">POTRA domain-containing protein</fullName>
    </recommendedName>
</protein>
<sequence>MVKTSRYLSLVLLFVSSFLFANDSFENKEIADVQIKIDNAKDKGYDTQTILTKLSTQKGLLFSQRTFDSDLKKLSDEFDRIEPSFEVKDDKIYITIKLWARPTIVKITFHGNKIVSTSKLQKELGIKPFSIFNKAKFNAALNKVNEYYVKKGYFETQISFKENQVAYKNEVKIDIFVKEGKSGKIQNIYFEGFTKEEQTELIKAMQTRKYNLLTSWITDTGTYKEEAADQDKMNIINFLQNKGYADAKVDIKIFEIPQSGKIIITIIAHRGTLYRFGKITFEGNCLLTNDEIINSFLVHPGEIFSPDKIRATTNAIKDAYGTKGYIDANIYFDTHLQENEPIFNVNFYIDEGEEYKIGLIKIYGNKTTKPNVILRESLLVPGQKFDSRKLKATEQRLENIGYFKNVNVYAVQSSDESLGPNYRDVHIEVDEESTGHLSFSAALSSTDNVSGTVDITENNFDHTGLYKMFRHGPSSLRGGGEYAQLKGTIGKRQSNYSATWMNPYFRDSLWKLGFEFSGTHSRLQSKDYRIRTLGGSAYTAYPFSTFWSIGIRYRLRNSDNIVKNKLIKATPKDDREQLIKDNQKDSEGLISGAGPFLSYDSTDNSYKPHRGLRSNLEAEYVGLGGKYDFLKLSYINTYYYPLWLKGTMKYRFNLTFLDPFTNHKKKINKEVPISERLFLGGEKTVRGYKPYIIGPQMTPDEAKDDPKGGISSMLLSVEYNQEIIKPLVDIFFFADAGAVSFKQYNIKRPRASVGLGLRLEVMNRVPITIGWGYPINPKRGNNDKQSLFFYMGGQF</sequence>
<dbReference type="InterPro" id="IPR039910">
    <property type="entry name" value="D15-like"/>
</dbReference>
<dbReference type="Pfam" id="PF01103">
    <property type="entry name" value="Omp85"/>
    <property type="match status" value="1"/>
</dbReference>
<keyword evidence="5" id="KW-0677">Repeat</keyword>
<evidence type="ECO:0000313" key="9">
    <source>
        <dbReference type="EMBL" id="KKM85003.1"/>
    </source>
</evidence>
<evidence type="ECO:0000256" key="3">
    <source>
        <dbReference type="ARBA" id="ARBA00022692"/>
    </source>
</evidence>
<dbReference type="PROSITE" id="PS51779">
    <property type="entry name" value="POTRA"/>
    <property type="match status" value="3"/>
</dbReference>
<evidence type="ECO:0000256" key="1">
    <source>
        <dbReference type="ARBA" id="ARBA00004370"/>
    </source>
</evidence>
<dbReference type="EMBL" id="LAZR01007478">
    <property type="protein sequence ID" value="KKM85003.1"/>
    <property type="molecule type" value="Genomic_DNA"/>
</dbReference>
<keyword evidence="2" id="KW-1134">Transmembrane beta strand</keyword>
<proteinExistence type="predicted"/>
<evidence type="ECO:0000256" key="7">
    <source>
        <dbReference type="ARBA" id="ARBA00023237"/>
    </source>
</evidence>
<dbReference type="AlphaFoldDB" id="A0A0F9KTG1"/>
<evidence type="ECO:0000259" key="8">
    <source>
        <dbReference type="PROSITE" id="PS51779"/>
    </source>
</evidence>
<evidence type="ECO:0000256" key="6">
    <source>
        <dbReference type="ARBA" id="ARBA00023136"/>
    </source>
</evidence>
<evidence type="ECO:0000256" key="5">
    <source>
        <dbReference type="ARBA" id="ARBA00022737"/>
    </source>
</evidence>
<dbReference type="GO" id="GO:0071709">
    <property type="term" value="P:membrane assembly"/>
    <property type="evidence" value="ECO:0007669"/>
    <property type="project" value="InterPro"/>
</dbReference>
<comment type="subcellular location">
    <subcellularLocation>
        <location evidence="1">Membrane</location>
    </subcellularLocation>
</comment>
<organism evidence="9">
    <name type="scientific">marine sediment metagenome</name>
    <dbReference type="NCBI Taxonomy" id="412755"/>
    <lineage>
        <taxon>unclassified sequences</taxon>
        <taxon>metagenomes</taxon>
        <taxon>ecological metagenomes</taxon>
    </lineage>
</organism>
<accession>A0A0F9KTG1</accession>
<feature type="domain" description="POTRA" evidence="8">
    <location>
        <begin position="102"/>
        <end position="180"/>
    </location>
</feature>
<reference evidence="9" key="1">
    <citation type="journal article" date="2015" name="Nature">
        <title>Complex archaea that bridge the gap between prokaryotes and eukaryotes.</title>
        <authorList>
            <person name="Spang A."/>
            <person name="Saw J.H."/>
            <person name="Jorgensen S.L."/>
            <person name="Zaremba-Niedzwiedzka K."/>
            <person name="Martijn J."/>
            <person name="Lind A.E."/>
            <person name="van Eijk R."/>
            <person name="Schleper C."/>
            <person name="Guy L."/>
            <person name="Ettema T.J."/>
        </authorList>
    </citation>
    <scope>NUCLEOTIDE SEQUENCE</scope>
</reference>
<dbReference type="Pfam" id="PF07244">
    <property type="entry name" value="POTRA"/>
    <property type="match status" value="4"/>
</dbReference>
<dbReference type="InterPro" id="IPR000184">
    <property type="entry name" value="Bac_surfAg_D15"/>
</dbReference>
<keyword evidence="7" id="KW-0998">Cell outer membrane</keyword>
<feature type="domain" description="POTRA" evidence="8">
    <location>
        <begin position="355"/>
        <end position="432"/>
    </location>
</feature>
<dbReference type="PANTHER" id="PTHR12815">
    <property type="entry name" value="SORTING AND ASSEMBLY MACHINERY SAMM50 PROTEIN FAMILY MEMBER"/>
    <property type="match status" value="1"/>
</dbReference>
<keyword evidence="3" id="KW-0812">Transmembrane</keyword>
<dbReference type="PANTHER" id="PTHR12815:SF47">
    <property type="entry name" value="TRANSLOCATION AND ASSEMBLY MODULE SUBUNIT TAMA"/>
    <property type="match status" value="1"/>
</dbReference>
<dbReference type="NCBIfam" id="TIGR03303">
    <property type="entry name" value="OM_YaeT"/>
    <property type="match status" value="1"/>
</dbReference>
<feature type="domain" description="POTRA" evidence="8">
    <location>
        <begin position="274"/>
        <end position="352"/>
    </location>
</feature>
<dbReference type="Gene3D" id="2.40.160.50">
    <property type="entry name" value="membrane protein fhac: a member of the omp85/tpsb transporter family"/>
    <property type="match status" value="1"/>
</dbReference>
<dbReference type="GO" id="GO:0019867">
    <property type="term" value="C:outer membrane"/>
    <property type="evidence" value="ECO:0007669"/>
    <property type="project" value="InterPro"/>
</dbReference>
<dbReference type="Gene3D" id="3.10.20.310">
    <property type="entry name" value="membrane protein fhac"/>
    <property type="match status" value="4"/>
</dbReference>
<dbReference type="PIRSF" id="PIRSF006076">
    <property type="entry name" value="OM_assembly_OMP85"/>
    <property type="match status" value="1"/>
</dbReference>